<name>A0A673ABN1_9TELE</name>
<dbReference type="Ensembl" id="ENSSORT00005026919.1">
    <property type="protein sequence ID" value="ENSSORP00005026148.1"/>
    <property type="gene ID" value="ENSSORG00005012497.1"/>
</dbReference>
<dbReference type="InterPro" id="IPR000219">
    <property type="entry name" value="DH_dom"/>
</dbReference>
<evidence type="ECO:0000256" key="10">
    <source>
        <dbReference type="PROSITE-ProRule" id="PRU00091"/>
    </source>
</evidence>
<dbReference type="Gene3D" id="1.20.900.10">
    <property type="entry name" value="Dbl homology (DH) domain"/>
    <property type="match status" value="1"/>
</dbReference>
<evidence type="ECO:0000313" key="13">
    <source>
        <dbReference type="Ensembl" id="ENSSORP00005026148.1"/>
    </source>
</evidence>
<dbReference type="SUPFAM" id="SSF50729">
    <property type="entry name" value="PH domain-like"/>
    <property type="match status" value="2"/>
</dbReference>
<protein>
    <submittedName>
        <fullName evidence="13">FYVE, RhoGEF and PH domain containing 1</fullName>
    </submittedName>
</protein>
<dbReference type="SMART" id="SM00325">
    <property type="entry name" value="RhoGEF"/>
    <property type="match status" value="1"/>
</dbReference>
<dbReference type="GO" id="GO:0007010">
    <property type="term" value="P:cytoskeleton organization"/>
    <property type="evidence" value="ECO:0007669"/>
    <property type="project" value="TreeGrafter"/>
</dbReference>
<dbReference type="GO" id="GO:0005856">
    <property type="term" value="C:cytoskeleton"/>
    <property type="evidence" value="ECO:0007669"/>
    <property type="project" value="UniProtKB-SubCell"/>
</dbReference>
<keyword evidence="3" id="KW-0597">Phosphoprotein</keyword>
<evidence type="ECO:0000256" key="6">
    <source>
        <dbReference type="ARBA" id="ARBA00022737"/>
    </source>
</evidence>
<dbReference type="Pfam" id="PF00621">
    <property type="entry name" value="RhoGEF"/>
    <property type="match status" value="1"/>
</dbReference>
<dbReference type="AlphaFoldDB" id="A0A673ABN1"/>
<keyword evidence="6" id="KW-0677">Repeat</keyword>
<evidence type="ECO:0000259" key="12">
    <source>
        <dbReference type="PROSITE" id="PS50178"/>
    </source>
</evidence>
<dbReference type="InterPro" id="IPR013083">
    <property type="entry name" value="Znf_RING/FYVE/PHD"/>
</dbReference>
<keyword evidence="5" id="KW-0479">Metal-binding</keyword>
<dbReference type="Gene3D" id="2.30.29.30">
    <property type="entry name" value="Pleckstrin-homology domain (PH domain)/Phosphotyrosine-binding domain (PTB)"/>
    <property type="match status" value="2"/>
</dbReference>
<dbReference type="PANTHER" id="PTHR12673:SF79">
    <property type="entry name" value="FYVE, RHOGEF AND PH DOMAIN-CONTAINING PROTEIN 1"/>
    <property type="match status" value="1"/>
</dbReference>
<comment type="subcellular location">
    <subcellularLocation>
        <location evidence="1">Cytoplasm</location>
        <location evidence="1">Cytoskeleton</location>
    </subcellularLocation>
</comment>
<evidence type="ECO:0000256" key="8">
    <source>
        <dbReference type="ARBA" id="ARBA00022833"/>
    </source>
</evidence>
<evidence type="ECO:0000313" key="14">
    <source>
        <dbReference type="Proteomes" id="UP000472271"/>
    </source>
</evidence>
<feature type="domain" description="FYVE-type" evidence="12">
    <location>
        <begin position="261"/>
        <end position="321"/>
    </location>
</feature>
<dbReference type="InterPro" id="IPR051092">
    <property type="entry name" value="FYVE_RhoGEF_PH"/>
</dbReference>
<dbReference type="SUPFAM" id="SSF57903">
    <property type="entry name" value="FYVE/PHD zinc finger"/>
    <property type="match status" value="1"/>
</dbReference>
<evidence type="ECO:0000256" key="9">
    <source>
        <dbReference type="ARBA" id="ARBA00023212"/>
    </source>
</evidence>
<organism evidence="13 14">
    <name type="scientific">Sphaeramia orbicularis</name>
    <name type="common">orbiculate cardinalfish</name>
    <dbReference type="NCBI Taxonomy" id="375764"/>
    <lineage>
        <taxon>Eukaryota</taxon>
        <taxon>Metazoa</taxon>
        <taxon>Chordata</taxon>
        <taxon>Craniata</taxon>
        <taxon>Vertebrata</taxon>
        <taxon>Euteleostomi</taxon>
        <taxon>Actinopterygii</taxon>
        <taxon>Neopterygii</taxon>
        <taxon>Teleostei</taxon>
        <taxon>Neoteleostei</taxon>
        <taxon>Acanthomorphata</taxon>
        <taxon>Gobiaria</taxon>
        <taxon>Kurtiformes</taxon>
        <taxon>Apogonoidei</taxon>
        <taxon>Apogonidae</taxon>
        <taxon>Apogoninae</taxon>
        <taxon>Sphaeramia</taxon>
    </lineage>
</organism>
<dbReference type="PROSITE" id="PS50010">
    <property type="entry name" value="DH_2"/>
    <property type="match status" value="1"/>
</dbReference>
<keyword evidence="4" id="KW-0344">Guanine-nucleotide releasing factor</keyword>
<dbReference type="InterPro" id="IPR017455">
    <property type="entry name" value="Znf_FYVE-rel"/>
</dbReference>
<reference evidence="13" key="1">
    <citation type="submission" date="2019-06" db="EMBL/GenBank/DDBJ databases">
        <authorList>
            <consortium name="Wellcome Sanger Institute Data Sharing"/>
        </authorList>
    </citation>
    <scope>NUCLEOTIDE SEQUENCE [LARGE SCALE GENOMIC DNA]</scope>
</reference>
<dbReference type="CDD" id="cd15741">
    <property type="entry name" value="FYVE_FGD1_2_4"/>
    <property type="match status" value="1"/>
</dbReference>
<keyword evidence="2" id="KW-0963">Cytoplasm</keyword>
<dbReference type="GO" id="GO:0046847">
    <property type="term" value="P:filopodium assembly"/>
    <property type="evidence" value="ECO:0007669"/>
    <property type="project" value="TreeGrafter"/>
</dbReference>
<dbReference type="SUPFAM" id="SSF48065">
    <property type="entry name" value="DBL homology domain (DH-domain)"/>
    <property type="match status" value="1"/>
</dbReference>
<evidence type="ECO:0000256" key="7">
    <source>
        <dbReference type="ARBA" id="ARBA00022771"/>
    </source>
</evidence>
<dbReference type="GO" id="GO:0008270">
    <property type="term" value="F:zinc ion binding"/>
    <property type="evidence" value="ECO:0007669"/>
    <property type="project" value="UniProtKB-KW"/>
</dbReference>
<dbReference type="GO" id="GO:0005737">
    <property type="term" value="C:cytoplasm"/>
    <property type="evidence" value="ECO:0007669"/>
    <property type="project" value="TreeGrafter"/>
</dbReference>
<evidence type="ECO:0000259" key="11">
    <source>
        <dbReference type="PROSITE" id="PS50010"/>
    </source>
</evidence>
<dbReference type="Pfam" id="PF01363">
    <property type="entry name" value="FYVE"/>
    <property type="match status" value="1"/>
</dbReference>
<dbReference type="SMART" id="SM00233">
    <property type="entry name" value="PH"/>
    <property type="match status" value="1"/>
</dbReference>
<dbReference type="InterPro" id="IPR011011">
    <property type="entry name" value="Znf_FYVE_PHD"/>
</dbReference>
<accession>A0A673ABN1</accession>
<proteinExistence type="predicted"/>
<dbReference type="SMART" id="SM00064">
    <property type="entry name" value="FYVE"/>
    <property type="match status" value="1"/>
</dbReference>
<dbReference type="PROSITE" id="PS50178">
    <property type="entry name" value="ZF_FYVE"/>
    <property type="match status" value="1"/>
</dbReference>
<dbReference type="InterPro" id="IPR035899">
    <property type="entry name" value="DBL_dom_sf"/>
</dbReference>
<dbReference type="Proteomes" id="UP000472271">
    <property type="component" value="Chromosome 7"/>
</dbReference>
<dbReference type="InterPro" id="IPR055251">
    <property type="entry name" value="SOS1_NGEF_PH"/>
</dbReference>
<keyword evidence="9" id="KW-0206">Cytoskeleton</keyword>
<dbReference type="InterPro" id="IPR000306">
    <property type="entry name" value="Znf_FYVE"/>
</dbReference>
<dbReference type="PANTHER" id="PTHR12673">
    <property type="entry name" value="FACIOGENITAL DYSPLASIA PROTEIN"/>
    <property type="match status" value="1"/>
</dbReference>
<dbReference type="GO" id="GO:0005085">
    <property type="term" value="F:guanyl-nucleotide exchange factor activity"/>
    <property type="evidence" value="ECO:0007669"/>
    <property type="project" value="UniProtKB-KW"/>
</dbReference>
<keyword evidence="14" id="KW-1185">Reference proteome</keyword>
<evidence type="ECO:0000256" key="4">
    <source>
        <dbReference type="ARBA" id="ARBA00022658"/>
    </source>
</evidence>
<reference evidence="13" key="3">
    <citation type="submission" date="2025-09" db="UniProtKB">
        <authorList>
            <consortium name="Ensembl"/>
        </authorList>
    </citation>
    <scope>IDENTIFICATION</scope>
</reference>
<reference evidence="13" key="2">
    <citation type="submission" date="2025-08" db="UniProtKB">
        <authorList>
            <consortium name="Ensembl"/>
        </authorList>
    </citation>
    <scope>IDENTIFICATION</scope>
</reference>
<evidence type="ECO:0000256" key="5">
    <source>
        <dbReference type="ARBA" id="ARBA00022723"/>
    </source>
</evidence>
<keyword evidence="7 10" id="KW-0863">Zinc-finger</keyword>
<sequence length="423" mass="48864">VKRMEEWDLNPRIGDILQKLAPFLKMYGEYVKNFDRAMELVNTWMERSAQFKAIIQEIQREERCGNLTLQHHMLEPVQRIPRYELLLKDYLHRLPEDAPDYGDAQKSLELIATAAEHSNAAIRKMERMRKLLKVYELLGGEEDIVNPTNELIKEGHILKLSNKNGTTQDRYLILFNDRLLYCVPKLRLIGQKYGVRARIDVDGMELKETSSIAVPRTFLVSGKQRSLELQARYRQNEGTASQTHRRSCVELGKRAPTPIREKEVTLCMKCQEPFNSITKRRHHCKACGHVVCGKCSEFRARLSYDNNRTNRVCVDCYATLVGVSPSPKQASLAAENSVICSFLHHMEKGGGRGWQKAWFVVPENEPLVLYIYGAPQLFILFRFLRKLCRCKPDHNIILLFSLLLFYGPAHLRSNWAECGTELK</sequence>
<dbReference type="InterPro" id="IPR001849">
    <property type="entry name" value="PH_domain"/>
</dbReference>
<dbReference type="Gene3D" id="3.30.40.10">
    <property type="entry name" value="Zinc/RING finger domain, C3HC4 (zinc finger)"/>
    <property type="match status" value="1"/>
</dbReference>
<keyword evidence="8" id="KW-0862">Zinc</keyword>
<feature type="domain" description="DH" evidence="11">
    <location>
        <begin position="1"/>
        <end position="121"/>
    </location>
</feature>
<dbReference type="InterPro" id="IPR011993">
    <property type="entry name" value="PH-like_dom_sf"/>
</dbReference>
<evidence type="ECO:0000256" key="2">
    <source>
        <dbReference type="ARBA" id="ARBA00022490"/>
    </source>
</evidence>
<dbReference type="CDD" id="cd00160">
    <property type="entry name" value="RhoGEF"/>
    <property type="match status" value="1"/>
</dbReference>
<dbReference type="Pfam" id="PF22697">
    <property type="entry name" value="SOS1_NGEF_PH"/>
    <property type="match status" value="1"/>
</dbReference>
<evidence type="ECO:0000256" key="1">
    <source>
        <dbReference type="ARBA" id="ARBA00004245"/>
    </source>
</evidence>
<dbReference type="FunFam" id="3.30.40.10:FF:000061">
    <property type="entry name" value="FYVE, RhoGEF and PH domain containing 1"/>
    <property type="match status" value="1"/>
</dbReference>
<evidence type="ECO:0000256" key="3">
    <source>
        <dbReference type="ARBA" id="ARBA00022553"/>
    </source>
</evidence>